<dbReference type="EMBL" id="BAAALY010000012">
    <property type="protein sequence ID" value="GAA1549722.1"/>
    <property type="molecule type" value="Genomic_DNA"/>
</dbReference>
<evidence type="ECO:0000313" key="2">
    <source>
        <dbReference type="EMBL" id="GAA1549722.1"/>
    </source>
</evidence>
<dbReference type="InterPro" id="IPR002213">
    <property type="entry name" value="UDP_glucos_trans"/>
</dbReference>
<dbReference type="InterPro" id="IPR010610">
    <property type="entry name" value="EryCIII-like_C"/>
</dbReference>
<reference evidence="2 3" key="1">
    <citation type="journal article" date="2019" name="Int. J. Syst. Evol. Microbiol.">
        <title>The Global Catalogue of Microorganisms (GCM) 10K type strain sequencing project: providing services to taxonomists for standard genome sequencing and annotation.</title>
        <authorList>
            <consortium name="The Broad Institute Genomics Platform"/>
            <consortium name="The Broad Institute Genome Sequencing Center for Infectious Disease"/>
            <person name="Wu L."/>
            <person name="Ma J."/>
        </authorList>
    </citation>
    <scope>NUCLEOTIDE SEQUENCE [LARGE SCALE GENOMIC DNA]</scope>
    <source>
        <strain evidence="2 3">JCM 13319</strain>
    </source>
</reference>
<evidence type="ECO:0000313" key="3">
    <source>
        <dbReference type="Proteomes" id="UP001501791"/>
    </source>
</evidence>
<accession>A0ABN2C1B0</accession>
<dbReference type="RefSeq" id="WP_346036351.1">
    <property type="nucleotide sequence ID" value="NZ_BAAALY010000012.1"/>
</dbReference>
<evidence type="ECO:0000259" key="1">
    <source>
        <dbReference type="Pfam" id="PF06722"/>
    </source>
</evidence>
<dbReference type="PANTHER" id="PTHR48050:SF13">
    <property type="entry name" value="STEROL 3-BETA-GLUCOSYLTRANSFERASE UGT80A2"/>
    <property type="match status" value="1"/>
</dbReference>
<dbReference type="Proteomes" id="UP001501791">
    <property type="component" value="Unassembled WGS sequence"/>
</dbReference>
<comment type="caution">
    <text evidence="2">The sequence shown here is derived from an EMBL/GenBank/DDBJ whole genome shotgun (WGS) entry which is preliminary data.</text>
</comment>
<name>A0ABN2C1B0_9MICO</name>
<gene>
    <name evidence="2" type="ORF">GCM10009691_25350</name>
</gene>
<proteinExistence type="predicted"/>
<organism evidence="2 3">
    <name type="scientific">Brevibacterium picturae</name>
    <dbReference type="NCBI Taxonomy" id="260553"/>
    <lineage>
        <taxon>Bacteria</taxon>
        <taxon>Bacillati</taxon>
        <taxon>Actinomycetota</taxon>
        <taxon>Actinomycetes</taxon>
        <taxon>Micrococcales</taxon>
        <taxon>Brevibacteriaceae</taxon>
        <taxon>Brevibacterium</taxon>
    </lineage>
</organism>
<dbReference type="InterPro" id="IPR050426">
    <property type="entry name" value="Glycosyltransferase_28"/>
</dbReference>
<dbReference type="SUPFAM" id="SSF53756">
    <property type="entry name" value="UDP-Glycosyltransferase/glycogen phosphorylase"/>
    <property type="match status" value="1"/>
</dbReference>
<keyword evidence="3" id="KW-1185">Reference proteome</keyword>
<dbReference type="Gene3D" id="3.40.50.2000">
    <property type="entry name" value="Glycogen Phosphorylase B"/>
    <property type="match status" value="2"/>
</dbReference>
<sequence length="419" mass="43999">MKVLILAPGSWGDVSPAIRIAVDLIADGHTVTMVVHADYAAAVERSGCAAARYTAALTPPPSADGGAGPGVRGYLDHLRGYMMDHAEAALMAIGAGAIDVVLTNPISPYGHDIAEAFGIPSAEALLQPSRPSRAYPPMIASAIDFGPLLNRPIGRVVQRVPAPYAPAAAWVREQLGLPAKKFTTTLNERARAAVPVHHGISPVILPRPSDWPQHLSLDGFWWPVDDEEWTAPIELADFLASGPPPVLVTMGSVPEGSRAADALSEFVSSTRHRVIVQGAAGPILAEAAPGRVVTAGPVPHSWLLPQVATAIHQAGAGITAACLRAGIPSVPFPQHTDQFFWARTAARLGVAAPALSNRRVTPSALHSSVESVTGSGEMLRAATTIAKSLERSERDQGESTLSLRRWIAEPISPRAGGRQ</sequence>
<feature type="domain" description="Erythromycin biosynthesis protein CIII-like C-terminal" evidence="1">
    <location>
        <begin position="284"/>
        <end position="386"/>
    </location>
</feature>
<dbReference type="Pfam" id="PF06722">
    <property type="entry name" value="EryCIII-like_C"/>
    <property type="match status" value="1"/>
</dbReference>
<dbReference type="PANTHER" id="PTHR48050">
    <property type="entry name" value="STEROL 3-BETA-GLUCOSYLTRANSFERASE"/>
    <property type="match status" value="1"/>
</dbReference>
<protein>
    <submittedName>
        <fullName evidence="2">Glycosyltransferase</fullName>
    </submittedName>
</protein>
<dbReference type="CDD" id="cd03784">
    <property type="entry name" value="GT1_Gtf-like"/>
    <property type="match status" value="1"/>
</dbReference>